<protein>
    <submittedName>
        <fullName evidence="2">Anti-sigma factor antagonist</fullName>
    </submittedName>
</protein>
<evidence type="ECO:0000259" key="1">
    <source>
        <dbReference type="PROSITE" id="PS50801"/>
    </source>
</evidence>
<dbReference type="PROSITE" id="PS50801">
    <property type="entry name" value="STAS"/>
    <property type="match status" value="1"/>
</dbReference>
<feature type="domain" description="STAS" evidence="1">
    <location>
        <begin position="16"/>
        <end position="101"/>
    </location>
</feature>
<evidence type="ECO:0000313" key="2">
    <source>
        <dbReference type="EMBL" id="BCI53961.1"/>
    </source>
</evidence>
<gene>
    <name evidence="2" type="ORF">NIIDNTM18_32390</name>
</gene>
<evidence type="ECO:0000313" key="3">
    <source>
        <dbReference type="Proteomes" id="UP000515734"/>
    </source>
</evidence>
<reference evidence="2 3" key="1">
    <citation type="submission" date="2020-07" db="EMBL/GenBank/DDBJ databases">
        <title>Complete genome sequence of Mycolicibacterium litorale like strain isolated from cardiac implantable electronic device infection.</title>
        <authorList>
            <person name="Fukano H."/>
            <person name="Miyama H."/>
            <person name="Hoshino Y."/>
        </authorList>
    </citation>
    <scope>NUCLEOTIDE SEQUENCE [LARGE SCALE GENOMIC DNA]</scope>
    <source>
        <strain evidence="2 3">NIIDNTM18</strain>
    </source>
</reference>
<dbReference type="EMBL" id="AP023287">
    <property type="protein sequence ID" value="BCI53961.1"/>
    <property type="molecule type" value="Genomic_DNA"/>
</dbReference>
<dbReference type="Pfam" id="PF01740">
    <property type="entry name" value="STAS"/>
    <property type="match status" value="1"/>
</dbReference>
<dbReference type="SUPFAM" id="SSF52091">
    <property type="entry name" value="SpoIIaa-like"/>
    <property type="match status" value="1"/>
</dbReference>
<proteinExistence type="predicted"/>
<sequence length="126" mass="13586">MNLTCFVDTAARSATVRITGELDAETTDEFVDAASRLLDGHPDLRALHFDCADLTFCDSVGLSGLLLIERRTSGAGVELHLENRPTYFDRILDITGILEFLTARSTVSAPAAPKETGQDGDETEIG</sequence>
<dbReference type="InterPro" id="IPR036513">
    <property type="entry name" value="STAS_dom_sf"/>
</dbReference>
<dbReference type="Proteomes" id="UP000515734">
    <property type="component" value="Chromosome"/>
</dbReference>
<dbReference type="CDD" id="cd07043">
    <property type="entry name" value="STAS_anti-anti-sigma_factors"/>
    <property type="match status" value="1"/>
</dbReference>
<dbReference type="InterPro" id="IPR002645">
    <property type="entry name" value="STAS_dom"/>
</dbReference>
<dbReference type="RefSeq" id="WP_185291916.1">
    <property type="nucleotide sequence ID" value="NZ_AP023287.1"/>
</dbReference>
<dbReference type="Gene3D" id="3.30.750.24">
    <property type="entry name" value="STAS domain"/>
    <property type="match status" value="1"/>
</dbReference>
<organism evidence="2 3">
    <name type="scientific">Mycolicibacterium litorale</name>
    <dbReference type="NCBI Taxonomy" id="758802"/>
    <lineage>
        <taxon>Bacteria</taxon>
        <taxon>Bacillati</taxon>
        <taxon>Actinomycetota</taxon>
        <taxon>Actinomycetes</taxon>
        <taxon>Mycobacteriales</taxon>
        <taxon>Mycobacteriaceae</taxon>
        <taxon>Mycolicibacterium</taxon>
    </lineage>
</organism>
<name>A0A6S6P8K5_9MYCO</name>
<dbReference type="AlphaFoldDB" id="A0A6S6P8K5"/>
<accession>A0A6S6P8K5</accession>